<gene>
    <name evidence="5" type="ORF">KIM372_00340</name>
</gene>
<sequence length="418" mass="49010">MLTGMYGEGSVFYSESKRTWIARYPKGQFGKRIQGEGNRREKALRNRDRALKRWLVNPNGVGSTSIKAVLADYQGWLETSDRRRNTVTRKMERLNRYLKPFETLKITEIDEGVCKAIIRKAKANGKSDKSRIPNQLFSEMNQFLNWCIKHRYLASNPMDTLEKPGYVSKAKDLNEEHIDQRIKMGIWLLNFTARHTNEFGTEYGMMLAASLGLRAGEIRGLQWSCFQHLFDRDFAHTTVTVKQIYDRDAQTGEWSLQHWTKSNAKRWREIAVPEAWASNLFEYYIWFQDHHPDFPYDYRGYCFLNSMDRPFKEQLQVDRWTNLKRIYMDRNPQTAEIDRTMRLHDMRHVIASLLVINGATIEQVRPILGHIDDATTEYYTHLGAGFERKTMEKLPALLQHGINTANFVLSDWGMDDTD</sequence>
<dbReference type="Proteomes" id="UP001321766">
    <property type="component" value="Chromosome"/>
</dbReference>
<name>A0ABM8B5V2_9BIFI</name>
<dbReference type="SUPFAM" id="SSF56349">
    <property type="entry name" value="DNA breaking-rejoining enzymes"/>
    <property type="match status" value="1"/>
</dbReference>
<dbReference type="InterPro" id="IPR013762">
    <property type="entry name" value="Integrase-like_cat_sf"/>
</dbReference>
<dbReference type="PANTHER" id="PTHR30349:SF64">
    <property type="entry name" value="PROPHAGE INTEGRASE INTD-RELATED"/>
    <property type="match status" value="1"/>
</dbReference>
<dbReference type="InterPro" id="IPR002104">
    <property type="entry name" value="Integrase_catalytic"/>
</dbReference>
<evidence type="ECO:0000256" key="1">
    <source>
        <dbReference type="ARBA" id="ARBA00008857"/>
    </source>
</evidence>
<proteinExistence type="inferred from homology"/>
<feature type="domain" description="Tyr recombinase" evidence="4">
    <location>
        <begin position="168"/>
        <end position="392"/>
    </location>
</feature>
<dbReference type="Pfam" id="PF00589">
    <property type="entry name" value="Phage_integrase"/>
    <property type="match status" value="1"/>
</dbReference>
<comment type="similarity">
    <text evidence="1">Belongs to the 'phage' integrase family.</text>
</comment>
<evidence type="ECO:0000256" key="2">
    <source>
        <dbReference type="ARBA" id="ARBA00023125"/>
    </source>
</evidence>
<dbReference type="InterPro" id="IPR011010">
    <property type="entry name" value="DNA_brk_join_enz"/>
</dbReference>
<dbReference type="EMBL" id="AP026798">
    <property type="protein sequence ID" value="BDR52127.1"/>
    <property type="molecule type" value="Genomic_DNA"/>
</dbReference>
<keyword evidence="6" id="KW-1185">Reference proteome</keyword>
<evidence type="ECO:0000256" key="3">
    <source>
        <dbReference type="ARBA" id="ARBA00023172"/>
    </source>
</evidence>
<dbReference type="Gene3D" id="1.10.443.10">
    <property type="entry name" value="Intergrase catalytic core"/>
    <property type="match status" value="1"/>
</dbReference>
<evidence type="ECO:0000313" key="6">
    <source>
        <dbReference type="Proteomes" id="UP001321766"/>
    </source>
</evidence>
<reference evidence="5 6" key="1">
    <citation type="journal article" date="2023" name="Microbiol. Spectr.">
        <title>Symbiosis of Carpenter Bees with Uncharacterized Lactic Acid Bacteria Showing NAD Auxotrophy.</title>
        <authorList>
            <person name="Kawasaki S."/>
            <person name="Ozawa K."/>
            <person name="Mori T."/>
            <person name="Yamamoto A."/>
            <person name="Ito M."/>
            <person name="Ohkuma M."/>
            <person name="Sakamoto M."/>
            <person name="Matsutani M."/>
        </authorList>
    </citation>
    <scope>NUCLEOTIDE SEQUENCE [LARGE SCALE GENOMIC DNA]</scope>
    <source>
        <strain evidence="5 6">Kim37-2</strain>
    </source>
</reference>
<dbReference type="Gene3D" id="1.10.150.130">
    <property type="match status" value="1"/>
</dbReference>
<keyword evidence="2" id="KW-0238">DNA-binding</keyword>
<dbReference type="InterPro" id="IPR010998">
    <property type="entry name" value="Integrase_recombinase_N"/>
</dbReference>
<dbReference type="InterPro" id="IPR050090">
    <property type="entry name" value="Tyrosine_recombinase_XerCD"/>
</dbReference>
<evidence type="ECO:0000313" key="5">
    <source>
        <dbReference type="EMBL" id="BDR52127.1"/>
    </source>
</evidence>
<dbReference type="PANTHER" id="PTHR30349">
    <property type="entry name" value="PHAGE INTEGRASE-RELATED"/>
    <property type="match status" value="1"/>
</dbReference>
<evidence type="ECO:0000259" key="4">
    <source>
        <dbReference type="PROSITE" id="PS51898"/>
    </source>
</evidence>
<organism evidence="5 6">
    <name type="scientific">Bombiscardovia nodaiensis</name>
    <dbReference type="NCBI Taxonomy" id="2932181"/>
    <lineage>
        <taxon>Bacteria</taxon>
        <taxon>Bacillati</taxon>
        <taxon>Actinomycetota</taxon>
        <taxon>Actinomycetes</taxon>
        <taxon>Bifidobacteriales</taxon>
        <taxon>Bifidobacteriaceae</taxon>
        <taxon>Bombiscardovia</taxon>
    </lineage>
</organism>
<accession>A0ABM8B5V2</accession>
<dbReference type="CDD" id="cd00397">
    <property type="entry name" value="DNA_BRE_C"/>
    <property type="match status" value="1"/>
</dbReference>
<dbReference type="PROSITE" id="PS51898">
    <property type="entry name" value="TYR_RECOMBINASE"/>
    <property type="match status" value="1"/>
</dbReference>
<keyword evidence="3" id="KW-0233">DNA recombination</keyword>
<protein>
    <recommendedName>
        <fullName evidence="4">Tyr recombinase domain-containing protein</fullName>
    </recommendedName>
</protein>